<evidence type="ECO:0000256" key="6">
    <source>
        <dbReference type="ARBA" id="ARBA00022556"/>
    </source>
</evidence>
<keyword evidence="8 13" id="KW-0547">Nucleotide-binding</keyword>
<sequence>MKTPQFWQRDSNSLLPQLLTPAAWLYGAVSRFHRSLQKGESVSVPVICIGNVVAGGAGKTPTAVAIARFLLAEGKRPHFLTRGYGGSISEPTRVVLDVHTYQDVGDEPLILAETAPTWVAKDRAAGARAAAEAGADVIIMDDGFQNPSLVKDLSLLVLDAEYGVGNGRLLPAGPLRENLAAGLARADAVILVGNEVSNVLKIQLNNFKPVFASKLAPKPSSEVIGGEKVVAFAGIGRPEKFFASLREVGCELIKCFSYADHHIYNKDEIMTMVEQSSNENAVLVTTRKDYVRLPVEAKMMVTVFDVDMIFEKPDALQPLLLSVQKEG</sequence>
<evidence type="ECO:0000256" key="9">
    <source>
        <dbReference type="ARBA" id="ARBA00022777"/>
    </source>
</evidence>
<reference evidence="14 15" key="1">
    <citation type="submission" date="2019-12" db="EMBL/GenBank/DDBJ databases">
        <title>Snethiella sp. nov. sp. isolated from sea sand.</title>
        <authorList>
            <person name="Kim J."/>
            <person name="Jeong S.E."/>
            <person name="Jung H.S."/>
            <person name="Jeon C.O."/>
        </authorList>
    </citation>
    <scope>NUCLEOTIDE SEQUENCE [LARGE SCALE GENOMIC DNA]</scope>
    <source>
        <strain evidence="14 15">DP05</strain>
    </source>
</reference>
<dbReference type="Pfam" id="PF02606">
    <property type="entry name" value="LpxK"/>
    <property type="match status" value="1"/>
</dbReference>
<dbReference type="GO" id="GO:0009029">
    <property type="term" value="F:lipid-A 4'-kinase activity"/>
    <property type="evidence" value="ECO:0007669"/>
    <property type="project" value="UniProtKB-UniRule"/>
</dbReference>
<dbReference type="HAMAP" id="MF_00409">
    <property type="entry name" value="LpxK"/>
    <property type="match status" value="1"/>
</dbReference>
<dbReference type="EC" id="2.7.1.130" evidence="3 13"/>
<keyword evidence="15" id="KW-1185">Reference proteome</keyword>
<dbReference type="PANTHER" id="PTHR42724">
    <property type="entry name" value="TETRAACYLDISACCHARIDE 4'-KINASE"/>
    <property type="match status" value="1"/>
</dbReference>
<keyword evidence="7 13" id="KW-0808">Transferase</keyword>
<evidence type="ECO:0000256" key="1">
    <source>
        <dbReference type="ARBA" id="ARBA00002274"/>
    </source>
</evidence>
<feature type="binding site" evidence="13">
    <location>
        <begin position="53"/>
        <end position="60"/>
    </location>
    <ligand>
        <name>ATP</name>
        <dbReference type="ChEBI" id="CHEBI:30616"/>
    </ligand>
</feature>
<evidence type="ECO:0000256" key="7">
    <source>
        <dbReference type="ARBA" id="ARBA00022679"/>
    </source>
</evidence>
<evidence type="ECO:0000256" key="12">
    <source>
        <dbReference type="ARBA" id="ARBA00029757"/>
    </source>
</evidence>
<accession>A0A6L8W9F9</accession>
<dbReference type="NCBIfam" id="TIGR00682">
    <property type="entry name" value="lpxK"/>
    <property type="match status" value="1"/>
</dbReference>
<evidence type="ECO:0000256" key="11">
    <source>
        <dbReference type="ARBA" id="ARBA00023098"/>
    </source>
</evidence>
<evidence type="ECO:0000256" key="10">
    <source>
        <dbReference type="ARBA" id="ARBA00022840"/>
    </source>
</evidence>
<evidence type="ECO:0000313" key="14">
    <source>
        <dbReference type="EMBL" id="MZR31143.1"/>
    </source>
</evidence>
<dbReference type="GO" id="GO:0009245">
    <property type="term" value="P:lipid A biosynthetic process"/>
    <property type="evidence" value="ECO:0007669"/>
    <property type="project" value="UniProtKB-UniRule"/>
</dbReference>
<dbReference type="RefSeq" id="WP_161315669.1">
    <property type="nucleotide sequence ID" value="NZ_WTUW01000002.1"/>
</dbReference>
<proteinExistence type="inferred from homology"/>
<evidence type="ECO:0000256" key="2">
    <source>
        <dbReference type="ARBA" id="ARBA00004870"/>
    </source>
</evidence>
<gene>
    <name evidence="13" type="primary">lpxK</name>
    <name evidence="14" type="ORF">GQE98_10910</name>
</gene>
<name>A0A6L8W9F9_9PROT</name>
<evidence type="ECO:0000256" key="13">
    <source>
        <dbReference type="HAMAP-Rule" id="MF_00409"/>
    </source>
</evidence>
<comment type="function">
    <text evidence="1 13">Transfers the gamma-phosphate of ATP to the 4'-position of a tetraacyldisaccharide 1-phosphate intermediate (termed DS-1-P) to form tetraacyldisaccharide 1,4'-bis-phosphate (lipid IVA).</text>
</comment>
<keyword evidence="10 13" id="KW-0067">ATP-binding</keyword>
<keyword evidence="11 13" id="KW-0443">Lipid metabolism</keyword>
<dbReference type="InterPro" id="IPR027417">
    <property type="entry name" value="P-loop_NTPase"/>
</dbReference>
<dbReference type="GO" id="GO:0005524">
    <property type="term" value="F:ATP binding"/>
    <property type="evidence" value="ECO:0007669"/>
    <property type="project" value="UniProtKB-UniRule"/>
</dbReference>
<comment type="caution">
    <text evidence="14">The sequence shown here is derived from an EMBL/GenBank/DDBJ whole genome shotgun (WGS) entry which is preliminary data.</text>
</comment>
<comment type="similarity">
    <text evidence="13">Belongs to the LpxK family.</text>
</comment>
<dbReference type="Proteomes" id="UP000476030">
    <property type="component" value="Unassembled WGS sequence"/>
</dbReference>
<dbReference type="InterPro" id="IPR003758">
    <property type="entry name" value="LpxK"/>
</dbReference>
<dbReference type="AlphaFoldDB" id="A0A6L8W9F9"/>
<keyword evidence="5 13" id="KW-0444">Lipid biosynthesis</keyword>
<dbReference type="PANTHER" id="PTHR42724:SF1">
    <property type="entry name" value="TETRAACYLDISACCHARIDE 4'-KINASE, MITOCHONDRIAL-RELATED"/>
    <property type="match status" value="1"/>
</dbReference>
<evidence type="ECO:0000313" key="15">
    <source>
        <dbReference type="Proteomes" id="UP000476030"/>
    </source>
</evidence>
<evidence type="ECO:0000256" key="8">
    <source>
        <dbReference type="ARBA" id="ARBA00022741"/>
    </source>
</evidence>
<dbReference type="GO" id="GO:0005886">
    <property type="term" value="C:plasma membrane"/>
    <property type="evidence" value="ECO:0007669"/>
    <property type="project" value="TreeGrafter"/>
</dbReference>
<keyword evidence="6 13" id="KW-0441">Lipid A biosynthesis</keyword>
<dbReference type="EMBL" id="WTUW01000002">
    <property type="protein sequence ID" value="MZR31143.1"/>
    <property type="molecule type" value="Genomic_DNA"/>
</dbReference>
<evidence type="ECO:0000256" key="5">
    <source>
        <dbReference type="ARBA" id="ARBA00022516"/>
    </source>
</evidence>
<comment type="catalytic activity">
    <reaction evidence="13">
        <text>a lipid A disaccharide + ATP = a lipid IVA + ADP + H(+)</text>
        <dbReference type="Rhea" id="RHEA:67840"/>
        <dbReference type="ChEBI" id="CHEBI:15378"/>
        <dbReference type="ChEBI" id="CHEBI:30616"/>
        <dbReference type="ChEBI" id="CHEBI:176343"/>
        <dbReference type="ChEBI" id="CHEBI:176425"/>
        <dbReference type="ChEBI" id="CHEBI:456216"/>
        <dbReference type="EC" id="2.7.1.130"/>
    </reaction>
</comment>
<comment type="pathway">
    <text evidence="2 13">Glycolipid biosynthesis; lipid IV(A) biosynthesis; lipid IV(A) from (3R)-3-hydroxytetradecanoyl-[acyl-carrier-protein] and UDP-N-acetyl-alpha-D-glucosamine: step 6/6.</text>
</comment>
<keyword evidence="9 13" id="KW-0418">Kinase</keyword>
<dbReference type="GO" id="GO:0009244">
    <property type="term" value="P:lipopolysaccharide core region biosynthetic process"/>
    <property type="evidence" value="ECO:0007669"/>
    <property type="project" value="TreeGrafter"/>
</dbReference>
<dbReference type="SUPFAM" id="SSF52540">
    <property type="entry name" value="P-loop containing nucleoside triphosphate hydrolases"/>
    <property type="match status" value="1"/>
</dbReference>
<evidence type="ECO:0000256" key="4">
    <source>
        <dbReference type="ARBA" id="ARBA00016436"/>
    </source>
</evidence>
<protein>
    <recommendedName>
        <fullName evidence="4 13">Tetraacyldisaccharide 4'-kinase</fullName>
        <ecNumber evidence="3 13">2.7.1.130</ecNumber>
    </recommendedName>
    <alternativeName>
        <fullName evidence="12 13">Lipid A 4'-kinase</fullName>
    </alternativeName>
</protein>
<dbReference type="UniPathway" id="UPA00359">
    <property type="reaction ID" value="UER00482"/>
</dbReference>
<organism evidence="14 15">
    <name type="scientific">Sneathiella litorea</name>
    <dbReference type="NCBI Taxonomy" id="2606216"/>
    <lineage>
        <taxon>Bacteria</taxon>
        <taxon>Pseudomonadati</taxon>
        <taxon>Pseudomonadota</taxon>
        <taxon>Alphaproteobacteria</taxon>
        <taxon>Sneathiellales</taxon>
        <taxon>Sneathiellaceae</taxon>
        <taxon>Sneathiella</taxon>
    </lineage>
</organism>
<evidence type="ECO:0000256" key="3">
    <source>
        <dbReference type="ARBA" id="ARBA00012071"/>
    </source>
</evidence>